<dbReference type="OrthoDB" id="9772456at2"/>
<dbReference type="PROSITE" id="PS00630">
    <property type="entry name" value="IMP_2"/>
    <property type="match status" value="1"/>
</dbReference>
<feature type="binding site" evidence="7">
    <location>
        <position position="91"/>
    </location>
    <ligand>
        <name>Mg(2+)</name>
        <dbReference type="ChEBI" id="CHEBI:18420"/>
        <label>1</label>
        <note>catalytic</note>
    </ligand>
</feature>
<dbReference type="InterPro" id="IPR020550">
    <property type="entry name" value="Inositol_monophosphatase_CS"/>
</dbReference>
<dbReference type="CDD" id="cd01637">
    <property type="entry name" value="IMPase_like"/>
    <property type="match status" value="1"/>
</dbReference>
<keyword evidence="4 7" id="KW-0479">Metal-binding</keyword>
<dbReference type="InterPro" id="IPR020583">
    <property type="entry name" value="Inositol_monoP_metal-BS"/>
</dbReference>
<dbReference type="PRINTS" id="PR00377">
    <property type="entry name" value="IMPHPHTASES"/>
</dbReference>
<feature type="binding site" evidence="7">
    <location>
        <position position="90"/>
    </location>
    <ligand>
        <name>Mg(2+)</name>
        <dbReference type="ChEBI" id="CHEBI:18420"/>
        <label>2</label>
    </ligand>
</feature>
<feature type="binding site" evidence="7">
    <location>
        <position position="88"/>
    </location>
    <ligand>
        <name>Mg(2+)</name>
        <dbReference type="ChEBI" id="CHEBI:18420"/>
        <label>1</label>
        <note>catalytic</note>
    </ligand>
</feature>
<evidence type="ECO:0000256" key="5">
    <source>
        <dbReference type="ARBA" id="ARBA00022801"/>
    </source>
</evidence>
<dbReference type="Pfam" id="PF00459">
    <property type="entry name" value="Inositol_P"/>
    <property type="match status" value="1"/>
</dbReference>
<proteinExistence type="predicted"/>
<evidence type="ECO:0000256" key="6">
    <source>
        <dbReference type="ARBA" id="ARBA00022842"/>
    </source>
</evidence>
<dbReference type="FunFam" id="3.30.540.10:FF:000003">
    <property type="entry name" value="Inositol-1-monophosphatase"/>
    <property type="match status" value="1"/>
</dbReference>
<comment type="cofactor">
    <cofactor evidence="2 7">
        <name>Mg(2+)</name>
        <dbReference type="ChEBI" id="CHEBI:18420"/>
    </cofactor>
</comment>
<evidence type="ECO:0000256" key="4">
    <source>
        <dbReference type="ARBA" id="ARBA00022723"/>
    </source>
</evidence>
<dbReference type="PANTHER" id="PTHR20854">
    <property type="entry name" value="INOSITOL MONOPHOSPHATASE"/>
    <property type="match status" value="1"/>
</dbReference>
<dbReference type="Gene3D" id="3.30.540.10">
    <property type="entry name" value="Fructose-1,6-Bisphosphatase, subunit A, domain 1"/>
    <property type="match status" value="1"/>
</dbReference>
<dbReference type="Proteomes" id="UP000626244">
    <property type="component" value="Unassembled WGS sequence"/>
</dbReference>
<dbReference type="PANTHER" id="PTHR20854:SF4">
    <property type="entry name" value="INOSITOL-1-MONOPHOSPHATASE-RELATED"/>
    <property type="match status" value="1"/>
</dbReference>
<comment type="catalytic activity">
    <reaction evidence="1">
        <text>a myo-inositol phosphate + H2O = myo-inositol + phosphate</text>
        <dbReference type="Rhea" id="RHEA:24056"/>
        <dbReference type="ChEBI" id="CHEBI:15377"/>
        <dbReference type="ChEBI" id="CHEBI:17268"/>
        <dbReference type="ChEBI" id="CHEBI:43474"/>
        <dbReference type="ChEBI" id="CHEBI:84139"/>
        <dbReference type="EC" id="3.1.3.25"/>
    </reaction>
</comment>
<feature type="binding site" evidence="7">
    <location>
        <position position="215"/>
    </location>
    <ligand>
        <name>Mg(2+)</name>
        <dbReference type="ChEBI" id="CHEBI:18420"/>
        <label>1</label>
        <note>catalytic</note>
    </ligand>
</feature>
<feature type="binding site" evidence="7">
    <location>
        <position position="70"/>
    </location>
    <ligand>
        <name>Mg(2+)</name>
        <dbReference type="ChEBI" id="CHEBI:18420"/>
        <label>1</label>
        <note>catalytic</note>
    </ligand>
</feature>
<sequence length="273" mass="30982">MKEDWKKIEQFARTLLINATKNIKSSLYDSITINTKSNENDLVTNKDEEIQRYFFENIKTEFPHHSLLGEEGKGDELKNVNGIVWILDPIDGTMNFVHQKRNFAISLGIYENGIGKMGFIFDVIHNELYFAKRGEGAYLNDQKISPLKNIVLEEAIVAVNAIWLTKNRYLSHEKLGLLIKKIRGSRSYGSAALEMVYVATGRIDAYITPRLSPWDFAAGKIIVEELGGICTTLKNEELSILKNSSVLVSNASIQNELLTNYIEFLPDQKEGKF</sequence>
<dbReference type="InterPro" id="IPR000760">
    <property type="entry name" value="Inositol_monophosphatase-like"/>
</dbReference>
<dbReference type="GO" id="GO:0008934">
    <property type="term" value="F:inositol monophosphate 1-phosphatase activity"/>
    <property type="evidence" value="ECO:0007669"/>
    <property type="project" value="TreeGrafter"/>
</dbReference>
<dbReference type="GO" id="GO:0006020">
    <property type="term" value="P:inositol metabolic process"/>
    <property type="evidence" value="ECO:0007669"/>
    <property type="project" value="TreeGrafter"/>
</dbReference>
<dbReference type="GO" id="GO:0046854">
    <property type="term" value="P:phosphatidylinositol phosphate biosynthetic process"/>
    <property type="evidence" value="ECO:0007669"/>
    <property type="project" value="InterPro"/>
</dbReference>
<evidence type="ECO:0000256" key="1">
    <source>
        <dbReference type="ARBA" id="ARBA00001033"/>
    </source>
</evidence>
<dbReference type="GO" id="GO:0046872">
    <property type="term" value="F:metal ion binding"/>
    <property type="evidence" value="ECO:0007669"/>
    <property type="project" value="UniProtKB-KW"/>
</dbReference>
<organism evidence="8 9">
    <name type="scientific">Gottfriedia solisilvae</name>
    <dbReference type="NCBI Taxonomy" id="1516104"/>
    <lineage>
        <taxon>Bacteria</taxon>
        <taxon>Bacillati</taxon>
        <taxon>Bacillota</taxon>
        <taxon>Bacilli</taxon>
        <taxon>Bacillales</taxon>
        <taxon>Bacillaceae</taxon>
        <taxon>Gottfriedia</taxon>
    </lineage>
</organism>
<dbReference type="RefSeq" id="WP_088000187.1">
    <property type="nucleotide sequence ID" value="NZ_BMHB01000001.1"/>
</dbReference>
<keyword evidence="9" id="KW-1185">Reference proteome</keyword>
<protein>
    <recommendedName>
        <fullName evidence="3">inositol-phosphate phosphatase</fullName>
        <ecNumber evidence="3">3.1.3.25</ecNumber>
    </recommendedName>
</protein>
<dbReference type="EMBL" id="BMHB01000001">
    <property type="protein sequence ID" value="GGI14522.1"/>
    <property type="molecule type" value="Genomic_DNA"/>
</dbReference>
<evidence type="ECO:0000313" key="8">
    <source>
        <dbReference type="EMBL" id="GGI14522.1"/>
    </source>
</evidence>
<dbReference type="SUPFAM" id="SSF56655">
    <property type="entry name" value="Carbohydrate phosphatase"/>
    <property type="match status" value="1"/>
</dbReference>
<dbReference type="GO" id="GO:0007165">
    <property type="term" value="P:signal transduction"/>
    <property type="evidence" value="ECO:0007669"/>
    <property type="project" value="TreeGrafter"/>
</dbReference>
<dbReference type="PROSITE" id="PS00629">
    <property type="entry name" value="IMP_1"/>
    <property type="match status" value="1"/>
</dbReference>
<keyword evidence="5" id="KW-0378">Hydrolase</keyword>
<gene>
    <name evidence="8" type="ORF">GCM10007380_23360</name>
</gene>
<comment type="caution">
    <text evidence="8">The sequence shown here is derived from an EMBL/GenBank/DDBJ whole genome shotgun (WGS) entry which is preliminary data.</text>
</comment>
<accession>A0A8J3API4</accession>
<evidence type="ECO:0000313" key="9">
    <source>
        <dbReference type="Proteomes" id="UP000626244"/>
    </source>
</evidence>
<dbReference type="EC" id="3.1.3.25" evidence="3"/>
<name>A0A8J3API4_9BACI</name>
<evidence type="ECO:0000256" key="2">
    <source>
        <dbReference type="ARBA" id="ARBA00001946"/>
    </source>
</evidence>
<reference evidence="9" key="1">
    <citation type="journal article" date="2019" name="Int. J. Syst. Evol. Microbiol.">
        <title>The Global Catalogue of Microorganisms (GCM) 10K type strain sequencing project: providing services to taxonomists for standard genome sequencing and annotation.</title>
        <authorList>
            <consortium name="The Broad Institute Genomics Platform"/>
            <consortium name="The Broad Institute Genome Sequencing Center for Infectious Disease"/>
            <person name="Wu L."/>
            <person name="Ma J."/>
        </authorList>
    </citation>
    <scope>NUCLEOTIDE SEQUENCE [LARGE SCALE GENOMIC DNA]</scope>
    <source>
        <strain evidence="9">CGMCC 1.14993</strain>
    </source>
</reference>
<evidence type="ECO:0000256" key="3">
    <source>
        <dbReference type="ARBA" id="ARBA00013106"/>
    </source>
</evidence>
<keyword evidence="6 7" id="KW-0460">Magnesium</keyword>
<dbReference type="AlphaFoldDB" id="A0A8J3API4"/>
<dbReference type="Gene3D" id="3.40.190.80">
    <property type="match status" value="1"/>
</dbReference>
<evidence type="ECO:0000256" key="7">
    <source>
        <dbReference type="PIRSR" id="PIRSR600760-2"/>
    </source>
</evidence>